<evidence type="ECO:0000256" key="1">
    <source>
        <dbReference type="SAM" id="MobiDB-lite"/>
    </source>
</evidence>
<protein>
    <submittedName>
        <fullName evidence="2">Uncharacterized protein</fullName>
    </submittedName>
</protein>
<dbReference type="EMBL" id="JANPWB010000008">
    <property type="protein sequence ID" value="KAJ1165487.1"/>
    <property type="molecule type" value="Genomic_DNA"/>
</dbReference>
<feature type="compositionally biased region" description="Low complexity" evidence="1">
    <location>
        <begin position="39"/>
        <end position="61"/>
    </location>
</feature>
<accession>A0AAV7SN02</accession>
<reference evidence="2" key="1">
    <citation type="journal article" date="2022" name="bioRxiv">
        <title>Sequencing and chromosome-scale assembly of the giantPleurodeles waltlgenome.</title>
        <authorList>
            <person name="Brown T."/>
            <person name="Elewa A."/>
            <person name="Iarovenko S."/>
            <person name="Subramanian E."/>
            <person name="Araus A.J."/>
            <person name="Petzold A."/>
            <person name="Susuki M."/>
            <person name="Suzuki K.-i.T."/>
            <person name="Hayashi T."/>
            <person name="Toyoda A."/>
            <person name="Oliveira C."/>
            <person name="Osipova E."/>
            <person name="Leigh N.D."/>
            <person name="Simon A."/>
            <person name="Yun M.H."/>
        </authorList>
    </citation>
    <scope>NUCLEOTIDE SEQUENCE</scope>
    <source>
        <strain evidence="2">20211129_DDA</strain>
        <tissue evidence="2">Liver</tissue>
    </source>
</reference>
<feature type="region of interest" description="Disordered" evidence="1">
    <location>
        <begin position="33"/>
        <end position="67"/>
    </location>
</feature>
<proteinExistence type="predicted"/>
<organism evidence="2 3">
    <name type="scientific">Pleurodeles waltl</name>
    <name type="common">Iberian ribbed newt</name>
    <dbReference type="NCBI Taxonomy" id="8319"/>
    <lineage>
        <taxon>Eukaryota</taxon>
        <taxon>Metazoa</taxon>
        <taxon>Chordata</taxon>
        <taxon>Craniata</taxon>
        <taxon>Vertebrata</taxon>
        <taxon>Euteleostomi</taxon>
        <taxon>Amphibia</taxon>
        <taxon>Batrachia</taxon>
        <taxon>Caudata</taxon>
        <taxon>Salamandroidea</taxon>
        <taxon>Salamandridae</taxon>
        <taxon>Pleurodelinae</taxon>
        <taxon>Pleurodeles</taxon>
    </lineage>
</organism>
<comment type="caution">
    <text evidence="2">The sequence shown here is derived from an EMBL/GenBank/DDBJ whole genome shotgun (WGS) entry which is preliminary data.</text>
</comment>
<evidence type="ECO:0000313" key="2">
    <source>
        <dbReference type="EMBL" id="KAJ1165487.1"/>
    </source>
</evidence>
<dbReference type="Proteomes" id="UP001066276">
    <property type="component" value="Chromosome 4_2"/>
</dbReference>
<evidence type="ECO:0000313" key="3">
    <source>
        <dbReference type="Proteomes" id="UP001066276"/>
    </source>
</evidence>
<name>A0AAV7SN02_PLEWA</name>
<gene>
    <name evidence="2" type="ORF">NDU88_005914</name>
</gene>
<dbReference type="AlphaFoldDB" id="A0AAV7SN02"/>
<keyword evidence="3" id="KW-1185">Reference proteome</keyword>
<sequence>MCTSDGPALGAGWARASGASIRRSLSFHEACGRAQPGWGARSGVRSTSRSSVQSSGQGSSSRGEEAGRSPYLLFVRRATRSSDGRGPPLWRPLRSAIAGSTTMAAPSGTPNSQNFRLYPGVVAL</sequence>